<name>A0AAD6YBM3_9AGAR</name>
<dbReference type="AlphaFoldDB" id="A0AAD6YBM3"/>
<feature type="compositionally biased region" description="Low complexity" evidence="1">
    <location>
        <begin position="178"/>
        <end position="192"/>
    </location>
</feature>
<comment type="caution">
    <text evidence="2">The sequence shown here is derived from an EMBL/GenBank/DDBJ whole genome shotgun (WGS) entry which is preliminary data.</text>
</comment>
<evidence type="ECO:0000313" key="3">
    <source>
        <dbReference type="Proteomes" id="UP001219525"/>
    </source>
</evidence>
<protein>
    <submittedName>
        <fullName evidence="2">Uncharacterized protein</fullName>
    </submittedName>
</protein>
<gene>
    <name evidence="2" type="ORF">GGX14DRAFT_400222</name>
</gene>
<organism evidence="2 3">
    <name type="scientific">Mycena pura</name>
    <dbReference type="NCBI Taxonomy" id="153505"/>
    <lineage>
        <taxon>Eukaryota</taxon>
        <taxon>Fungi</taxon>
        <taxon>Dikarya</taxon>
        <taxon>Basidiomycota</taxon>
        <taxon>Agaricomycotina</taxon>
        <taxon>Agaricomycetes</taxon>
        <taxon>Agaricomycetidae</taxon>
        <taxon>Agaricales</taxon>
        <taxon>Marasmiineae</taxon>
        <taxon>Mycenaceae</taxon>
        <taxon>Mycena</taxon>
    </lineage>
</organism>
<feature type="region of interest" description="Disordered" evidence="1">
    <location>
        <begin position="170"/>
        <end position="205"/>
    </location>
</feature>
<evidence type="ECO:0000256" key="1">
    <source>
        <dbReference type="SAM" id="MobiDB-lite"/>
    </source>
</evidence>
<accession>A0AAD6YBM3</accession>
<sequence length="387" mass="42669">MSRKASWSLSLRANWLGEEMRYASLLLPYETISAPSISNSRVGTTETLIENIVCGSDSPPSVIKVATSRAPDFGASYRHFNNAFRQLGPLQSFGNDVQPPSSDFNFSLDILALLPSAAASTYLKPWIDMGVSCESHFILFFIFEPSMCSMPNLLCTQQFVHEQEFGVGPEDSISQCHSPSELSSLASSSALSPPLPSDSRRSRSWSPYRVRDPAVMDICAARVPNFDQLKALATFKGGAKATLPSLALTFYSMTQILEGLSLQPDNPNASECFTQAGVPTTLKTRQVIEAFGWSASTFDNKRKLYKNAQKIASKNWKGEVPENADQLKSLYDAYRGIRYLWAKNGPLACPLTMQLPSPNATGDEKLAAELKQAYFAQQYKAIFDHIQ</sequence>
<reference evidence="2" key="1">
    <citation type="submission" date="2023-03" db="EMBL/GenBank/DDBJ databases">
        <title>Massive genome expansion in bonnet fungi (Mycena s.s.) driven by repeated elements and novel gene families across ecological guilds.</title>
        <authorList>
            <consortium name="Lawrence Berkeley National Laboratory"/>
            <person name="Harder C.B."/>
            <person name="Miyauchi S."/>
            <person name="Viragh M."/>
            <person name="Kuo A."/>
            <person name="Thoen E."/>
            <person name="Andreopoulos B."/>
            <person name="Lu D."/>
            <person name="Skrede I."/>
            <person name="Drula E."/>
            <person name="Henrissat B."/>
            <person name="Morin E."/>
            <person name="Kohler A."/>
            <person name="Barry K."/>
            <person name="LaButti K."/>
            <person name="Morin E."/>
            <person name="Salamov A."/>
            <person name="Lipzen A."/>
            <person name="Mereny Z."/>
            <person name="Hegedus B."/>
            <person name="Baldrian P."/>
            <person name="Stursova M."/>
            <person name="Weitz H."/>
            <person name="Taylor A."/>
            <person name="Grigoriev I.V."/>
            <person name="Nagy L.G."/>
            <person name="Martin F."/>
            <person name="Kauserud H."/>
        </authorList>
    </citation>
    <scope>NUCLEOTIDE SEQUENCE</scope>
    <source>
        <strain evidence="2">9144</strain>
    </source>
</reference>
<dbReference type="Proteomes" id="UP001219525">
    <property type="component" value="Unassembled WGS sequence"/>
</dbReference>
<evidence type="ECO:0000313" key="2">
    <source>
        <dbReference type="EMBL" id="KAJ7201022.1"/>
    </source>
</evidence>
<keyword evidence="3" id="KW-1185">Reference proteome</keyword>
<dbReference type="EMBL" id="JARJCW010000060">
    <property type="protein sequence ID" value="KAJ7201022.1"/>
    <property type="molecule type" value="Genomic_DNA"/>
</dbReference>
<proteinExistence type="predicted"/>